<gene>
    <name evidence="2" type="ORF">HJ536_03450</name>
</gene>
<keyword evidence="2" id="KW-0808">Transferase</keyword>
<dbReference type="InterPro" id="IPR011009">
    <property type="entry name" value="Kinase-like_dom_sf"/>
</dbReference>
<evidence type="ECO:0000313" key="2">
    <source>
        <dbReference type="EMBL" id="NVO22402.1"/>
    </source>
</evidence>
<name>A0A850Q341_9RHOB</name>
<dbReference type="Gene3D" id="3.90.1200.10">
    <property type="match status" value="1"/>
</dbReference>
<proteinExistence type="predicted"/>
<dbReference type="EMBL" id="JABCJE010000001">
    <property type="protein sequence ID" value="NVO22402.1"/>
    <property type="molecule type" value="Genomic_DNA"/>
</dbReference>
<dbReference type="AlphaFoldDB" id="A0A850Q341"/>
<accession>A0A850Q341</accession>
<evidence type="ECO:0000259" key="1">
    <source>
        <dbReference type="Pfam" id="PF01636"/>
    </source>
</evidence>
<sequence>MDPENRRGGPVTPTEFLTIAGWQNAARTPMTGDASARHYARLTDHGRSAILMQAPDDGSTPAFQKIARYLRLNGLAAPTIYAGQPDQGLLLIQDFGDQRFADIADADPTAAPRLYQLATDVLIHLSRIPAMAGLPVYDGKTMADQAMLFFDWALPDQPLPDPALKEPLRQALITAARPFDRQQRVTMLRDYHAENLMLRSETGLAAAGLLDFQDAMQAHPAYDLVSLLQDARRDVDPQIEQDMTFRYMAETDHDSTDFYAAYALYGTARALRILGIFARLNARDGKARYLAFAPRVRANLERNLQHPHLSDIARVLTPWLEATA</sequence>
<organism evidence="2 3">
    <name type="scientific">Donghicola mangrovi</name>
    <dbReference type="NCBI Taxonomy" id="2729614"/>
    <lineage>
        <taxon>Bacteria</taxon>
        <taxon>Pseudomonadati</taxon>
        <taxon>Pseudomonadota</taxon>
        <taxon>Alphaproteobacteria</taxon>
        <taxon>Rhodobacterales</taxon>
        <taxon>Roseobacteraceae</taxon>
        <taxon>Donghicola</taxon>
    </lineage>
</organism>
<reference evidence="2 3" key="1">
    <citation type="submission" date="2020-04" db="EMBL/GenBank/DDBJ databases">
        <title>Donghicola sp., a member of the Rhodobacteraceae family isolated from mangrove forest in Thailand.</title>
        <authorList>
            <person name="Charoenyingcharoen P."/>
            <person name="Yukphan P."/>
        </authorList>
    </citation>
    <scope>NUCLEOTIDE SEQUENCE [LARGE SCALE GENOMIC DNA]</scope>
    <source>
        <strain evidence="2 3">B5-SW-15</strain>
    </source>
</reference>
<protein>
    <submittedName>
        <fullName evidence="2">Phosphotransferase</fullName>
    </submittedName>
</protein>
<dbReference type="Gene3D" id="3.30.200.20">
    <property type="entry name" value="Phosphorylase Kinase, domain 1"/>
    <property type="match status" value="1"/>
</dbReference>
<evidence type="ECO:0000313" key="3">
    <source>
        <dbReference type="Proteomes" id="UP000592216"/>
    </source>
</evidence>
<dbReference type="GO" id="GO:0016740">
    <property type="term" value="F:transferase activity"/>
    <property type="evidence" value="ECO:0007669"/>
    <property type="project" value="UniProtKB-KW"/>
</dbReference>
<dbReference type="Proteomes" id="UP000592216">
    <property type="component" value="Unassembled WGS sequence"/>
</dbReference>
<dbReference type="Pfam" id="PF01636">
    <property type="entry name" value="APH"/>
    <property type="match status" value="1"/>
</dbReference>
<dbReference type="SUPFAM" id="SSF56112">
    <property type="entry name" value="Protein kinase-like (PK-like)"/>
    <property type="match status" value="1"/>
</dbReference>
<feature type="domain" description="Aminoglycoside phosphotransferase" evidence="1">
    <location>
        <begin position="29"/>
        <end position="248"/>
    </location>
</feature>
<comment type="caution">
    <text evidence="2">The sequence shown here is derived from an EMBL/GenBank/DDBJ whole genome shotgun (WGS) entry which is preliminary data.</text>
</comment>
<dbReference type="InterPro" id="IPR002575">
    <property type="entry name" value="Aminoglycoside_PTrfase"/>
</dbReference>